<evidence type="ECO:0000256" key="1">
    <source>
        <dbReference type="ARBA" id="ARBA00004561"/>
    </source>
</evidence>
<organism evidence="7 8">
    <name type="scientific">Franconibacter pulveris</name>
    <dbReference type="NCBI Taxonomy" id="435910"/>
    <lineage>
        <taxon>Bacteria</taxon>
        <taxon>Pseudomonadati</taxon>
        <taxon>Pseudomonadota</taxon>
        <taxon>Gammaproteobacteria</taxon>
        <taxon>Enterobacterales</taxon>
        <taxon>Enterobacteriaceae</taxon>
        <taxon>Franconibacter</taxon>
    </lineage>
</organism>
<evidence type="ECO:0000256" key="4">
    <source>
        <dbReference type="ARBA" id="ARBA00023263"/>
    </source>
</evidence>
<evidence type="ECO:0000313" key="8">
    <source>
        <dbReference type="Proteomes" id="UP000037315"/>
    </source>
</evidence>
<dbReference type="PANTHER" id="PTHR33420">
    <property type="entry name" value="FIMBRIAL SUBUNIT ELFA-RELATED"/>
    <property type="match status" value="1"/>
</dbReference>
<name>A0A0J8VG78_9ENTR</name>
<evidence type="ECO:0000256" key="3">
    <source>
        <dbReference type="ARBA" id="ARBA00022729"/>
    </source>
</evidence>
<dbReference type="GO" id="GO:0009289">
    <property type="term" value="C:pilus"/>
    <property type="evidence" value="ECO:0007669"/>
    <property type="project" value="UniProtKB-SubCell"/>
</dbReference>
<sequence length="179" mass="18357">MKKTVLGLAVSALFMVGAAQATTNPNDVSATLSVTGAVTANDSYCSVDLSDTSVALNEDISTMVESGQKLTNSKTVVMNIKGDDNCRLSLAQGKLAYKFLGTADSVDGNTLANTASADVAAKGVGVGLYNYDDEVVKVNDTVAATTNGYSLKLGLVKLAGQEPTVGAVQGSLTVQIERL</sequence>
<dbReference type="OrthoDB" id="6566111at2"/>
<comment type="caution">
    <text evidence="7">The sequence shown here is derived from an EMBL/GenBank/DDBJ whole genome shotgun (WGS) entry which is preliminary data.</text>
</comment>
<comment type="similarity">
    <text evidence="2">Belongs to the fimbrial protein family.</text>
</comment>
<dbReference type="Pfam" id="PF00419">
    <property type="entry name" value="Fimbrial"/>
    <property type="match status" value="1"/>
</dbReference>
<dbReference type="PATRIC" id="fig|1656095.3.peg.3802"/>
<feature type="chain" id="PRO_5005310826" description="Fimbrial-type adhesion domain-containing protein" evidence="5">
    <location>
        <begin position="22"/>
        <end position="179"/>
    </location>
</feature>
<dbReference type="AlphaFoldDB" id="A0A0J8VG78"/>
<feature type="domain" description="Fimbrial-type adhesion" evidence="6">
    <location>
        <begin position="34"/>
        <end position="176"/>
    </location>
</feature>
<accession>A0A0J8VG78</accession>
<protein>
    <recommendedName>
        <fullName evidence="6">Fimbrial-type adhesion domain-containing protein</fullName>
    </recommendedName>
</protein>
<dbReference type="PANTHER" id="PTHR33420:SF3">
    <property type="entry name" value="FIMBRIAL SUBUNIT ELFA"/>
    <property type="match status" value="1"/>
</dbReference>
<keyword evidence="4" id="KW-0281">Fimbrium</keyword>
<dbReference type="InterPro" id="IPR036937">
    <property type="entry name" value="Adhesion_dom_fimbrial_sf"/>
</dbReference>
<reference evidence="7 8" key="1">
    <citation type="submission" date="2015-06" db="EMBL/GenBank/DDBJ databases">
        <title>Genome sequencing of Cronobacter sp. strain DJ34 isolated from petroleum contaminated sludge of Duliajan Oil Fields, Assam, India.</title>
        <authorList>
            <person name="Pal S."/>
            <person name="Banerjee T.D."/>
            <person name="Roy A."/>
            <person name="Sar P."/>
            <person name="Kazy S.K."/>
        </authorList>
    </citation>
    <scope>NUCLEOTIDE SEQUENCE [LARGE SCALE GENOMIC DNA]</scope>
    <source>
        <strain evidence="7 8">DJ34</strain>
    </source>
</reference>
<gene>
    <name evidence="7" type="ORF">ACH50_20655</name>
</gene>
<dbReference type="EMBL" id="LFEJ01000027">
    <property type="protein sequence ID" value="KMV32443.1"/>
    <property type="molecule type" value="Genomic_DNA"/>
</dbReference>
<dbReference type="STRING" id="1121863.GCA_000621185_03807"/>
<dbReference type="InterPro" id="IPR050263">
    <property type="entry name" value="Bact_Fimbrial_Adh_Pro"/>
</dbReference>
<dbReference type="InterPro" id="IPR000259">
    <property type="entry name" value="Adhesion_dom_fimbrial"/>
</dbReference>
<dbReference type="SUPFAM" id="SSF49401">
    <property type="entry name" value="Bacterial adhesins"/>
    <property type="match status" value="1"/>
</dbReference>
<dbReference type="GO" id="GO:0043709">
    <property type="term" value="P:cell adhesion involved in single-species biofilm formation"/>
    <property type="evidence" value="ECO:0007669"/>
    <property type="project" value="TreeGrafter"/>
</dbReference>
<proteinExistence type="inferred from homology"/>
<evidence type="ECO:0000256" key="2">
    <source>
        <dbReference type="ARBA" id="ARBA00006671"/>
    </source>
</evidence>
<dbReference type="Gene3D" id="2.60.40.1090">
    <property type="entry name" value="Fimbrial-type adhesion domain"/>
    <property type="match status" value="1"/>
</dbReference>
<keyword evidence="3 5" id="KW-0732">Signal</keyword>
<feature type="signal peptide" evidence="5">
    <location>
        <begin position="1"/>
        <end position="21"/>
    </location>
</feature>
<dbReference type="RefSeq" id="WP_024557853.1">
    <property type="nucleotide sequence ID" value="NZ_LFEJ01000027.1"/>
</dbReference>
<dbReference type="InterPro" id="IPR008966">
    <property type="entry name" value="Adhesion_dom_sf"/>
</dbReference>
<dbReference type="Proteomes" id="UP000037315">
    <property type="component" value="Unassembled WGS sequence"/>
</dbReference>
<comment type="subcellular location">
    <subcellularLocation>
        <location evidence="1">Fimbrium</location>
    </subcellularLocation>
</comment>
<keyword evidence="8" id="KW-1185">Reference proteome</keyword>
<evidence type="ECO:0000256" key="5">
    <source>
        <dbReference type="SAM" id="SignalP"/>
    </source>
</evidence>
<evidence type="ECO:0000313" key="7">
    <source>
        <dbReference type="EMBL" id="KMV32443.1"/>
    </source>
</evidence>
<evidence type="ECO:0000259" key="6">
    <source>
        <dbReference type="Pfam" id="PF00419"/>
    </source>
</evidence>